<dbReference type="InterPro" id="IPR039426">
    <property type="entry name" value="TonB-dep_rcpt-like"/>
</dbReference>
<evidence type="ECO:0000256" key="2">
    <source>
        <dbReference type="ARBA" id="ARBA00022448"/>
    </source>
</evidence>
<dbReference type="Gene3D" id="2.40.170.20">
    <property type="entry name" value="TonB-dependent receptor, beta-barrel domain"/>
    <property type="match status" value="1"/>
</dbReference>
<dbReference type="SUPFAM" id="SSF56935">
    <property type="entry name" value="Porins"/>
    <property type="match status" value="1"/>
</dbReference>
<dbReference type="InterPro" id="IPR010917">
    <property type="entry name" value="TonB_rcpt_CS"/>
</dbReference>
<keyword evidence="7" id="KW-0408">Iron</keyword>
<feature type="domain" description="TonB-dependent receptor-like beta-barrel" evidence="16">
    <location>
        <begin position="300"/>
        <end position="778"/>
    </location>
</feature>
<dbReference type="PROSITE" id="PS52016">
    <property type="entry name" value="TONB_DEPENDENT_REC_3"/>
    <property type="match status" value="1"/>
</dbReference>
<evidence type="ECO:0000256" key="12">
    <source>
        <dbReference type="PROSITE-ProRule" id="PRU01360"/>
    </source>
</evidence>
<evidence type="ECO:0000256" key="15">
    <source>
        <dbReference type="SAM" id="SignalP"/>
    </source>
</evidence>
<name>A0ABQ0I5D3_9ALTE</name>
<evidence type="ECO:0000256" key="5">
    <source>
        <dbReference type="ARBA" id="ARBA00022692"/>
    </source>
</evidence>
<dbReference type="Pfam" id="PF07715">
    <property type="entry name" value="Plug"/>
    <property type="match status" value="1"/>
</dbReference>
<keyword evidence="10 12" id="KW-0472">Membrane</keyword>
<keyword evidence="4" id="KW-0410">Iron transport</keyword>
<organism evidence="18 19">
    <name type="scientific">Paraglaciecola agarilytica NO2</name>
    <dbReference type="NCBI Taxonomy" id="1125747"/>
    <lineage>
        <taxon>Bacteria</taxon>
        <taxon>Pseudomonadati</taxon>
        <taxon>Pseudomonadota</taxon>
        <taxon>Gammaproteobacteria</taxon>
        <taxon>Alteromonadales</taxon>
        <taxon>Alteromonadaceae</taxon>
        <taxon>Paraglaciecola</taxon>
    </lineage>
</organism>
<dbReference type="InterPro" id="IPR036942">
    <property type="entry name" value="Beta-barrel_TonB_sf"/>
</dbReference>
<keyword evidence="9 14" id="KW-0798">TonB box</keyword>
<proteinExistence type="inferred from homology"/>
<comment type="caution">
    <text evidence="18">The sequence shown here is derived from an EMBL/GenBank/DDBJ whole genome shotgun (WGS) entry which is preliminary data.</text>
</comment>
<feature type="domain" description="TonB-dependent receptor plug" evidence="17">
    <location>
        <begin position="58"/>
        <end position="165"/>
    </location>
</feature>
<keyword evidence="2 12" id="KW-0813">Transport</keyword>
<keyword evidence="8" id="KW-0406">Ion transport</keyword>
<evidence type="ECO:0000256" key="8">
    <source>
        <dbReference type="ARBA" id="ARBA00023065"/>
    </source>
</evidence>
<evidence type="ECO:0000313" key="19">
    <source>
        <dbReference type="Proteomes" id="UP000008372"/>
    </source>
</evidence>
<keyword evidence="6 15" id="KW-0732">Signal</keyword>
<evidence type="ECO:0000256" key="14">
    <source>
        <dbReference type="RuleBase" id="RU003357"/>
    </source>
</evidence>
<dbReference type="InterPro" id="IPR000531">
    <property type="entry name" value="Beta-barrel_TonB"/>
</dbReference>
<gene>
    <name evidence="18" type="ORF">GAGA_1632</name>
</gene>
<comment type="subcellular location">
    <subcellularLocation>
        <location evidence="1 12">Cell outer membrane</location>
        <topology evidence="1 12">Multi-pass membrane protein</topology>
    </subcellularLocation>
</comment>
<dbReference type="PROSITE" id="PS01156">
    <property type="entry name" value="TONB_DEPENDENT_REC_2"/>
    <property type="match status" value="1"/>
</dbReference>
<dbReference type="InterPro" id="IPR012910">
    <property type="entry name" value="Plug_dom"/>
</dbReference>
<evidence type="ECO:0000256" key="7">
    <source>
        <dbReference type="ARBA" id="ARBA00023004"/>
    </source>
</evidence>
<dbReference type="Proteomes" id="UP000008372">
    <property type="component" value="Unassembled WGS sequence"/>
</dbReference>
<evidence type="ECO:0000256" key="13">
    <source>
        <dbReference type="PROSITE-ProRule" id="PRU10144"/>
    </source>
</evidence>
<feature type="short sequence motif" description="TonB C-terminal box" evidence="13">
    <location>
        <begin position="798"/>
        <end position="815"/>
    </location>
</feature>
<evidence type="ECO:0000259" key="17">
    <source>
        <dbReference type="Pfam" id="PF07715"/>
    </source>
</evidence>
<keyword evidence="11 12" id="KW-0998">Cell outer membrane</keyword>
<dbReference type="Pfam" id="PF00593">
    <property type="entry name" value="TonB_dep_Rec_b-barrel"/>
    <property type="match status" value="1"/>
</dbReference>
<keyword evidence="3 12" id="KW-1134">Transmembrane beta strand</keyword>
<feature type="chain" id="PRO_5046967733" evidence="15">
    <location>
        <begin position="33"/>
        <end position="815"/>
    </location>
</feature>
<evidence type="ECO:0000259" key="16">
    <source>
        <dbReference type="Pfam" id="PF00593"/>
    </source>
</evidence>
<evidence type="ECO:0000256" key="9">
    <source>
        <dbReference type="ARBA" id="ARBA00023077"/>
    </source>
</evidence>
<evidence type="ECO:0000256" key="11">
    <source>
        <dbReference type="ARBA" id="ARBA00023237"/>
    </source>
</evidence>
<evidence type="ECO:0000256" key="1">
    <source>
        <dbReference type="ARBA" id="ARBA00004571"/>
    </source>
</evidence>
<evidence type="ECO:0000256" key="4">
    <source>
        <dbReference type="ARBA" id="ARBA00022496"/>
    </source>
</evidence>
<protein>
    <submittedName>
        <fullName evidence="18">TonB-dependent receptor</fullName>
    </submittedName>
</protein>
<keyword evidence="5 12" id="KW-0812">Transmembrane</keyword>
<dbReference type="PANTHER" id="PTHR32552:SF81">
    <property type="entry name" value="TONB-DEPENDENT OUTER MEMBRANE RECEPTOR"/>
    <property type="match status" value="1"/>
</dbReference>
<evidence type="ECO:0000256" key="10">
    <source>
        <dbReference type="ARBA" id="ARBA00023136"/>
    </source>
</evidence>
<keyword evidence="18" id="KW-0675">Receptor</keyword>
<dbReference type="RefSeq" id="WP_008303218.1">
    <property type="nucleotide sequence ID" value="NZ_BAEK01000029.1"/>
</dbReference>
<dbReference type="PANTHER" id="PTHR32552">
    <property type="entry name" value="FERRICHROME IRON RECEPTOR-RELATED"/>
    <property type="match status" value="1"/>
</dbReference>
<accession>A0ABQ0I5D3</accession>
<reference evidence="18 19" key="1">
    <citation type="journal article" date="2014" name="Environ. Microbiol.">
        <title>Comparative genomics of the marine bacterial genus Glaciecola reveals the high degree of genomic diversity and genomic characteristic for cold adaptation.</title>
        <authorList>
            <person name="Qin Q.L."/>
            <person name="Xie B.B."/>
            <person name="Yu Y."/>
            <person name="Shu Y.L."/>
            <person name="Rong J.C."/>
            <person name="Zhang Y.J."/>
            <person name="Zhao D.L."/>
            <person name="Chen X.L."/>
            <person name="Zhang X.Y."/>
            <person name="Chen B."/>
            <person name="Zhou B.C."/>
            <person name="Zhang Y.Z."/>
        </authorList>
    </citation>
    <scope>NUCLEOTIDE SEQUENCE [LARGE SCALE GENOMIC DNA]</scope>
    <source>
        <strain evidence="18 19">NO2</strain>
    </source>
</reference>
<evidence type="ECO:0000256" key="6">
    <source>
        <dbReference type="ARBA" id="ARBA00022729"/>
    </source>
</evidence>
<dbReference type="EMBL" id="BAEK01000029">
    <property type="protein sequence ID" value="GAC04487.1"/>
    <property type="molecule type" value="Genomic_DNA"/>
</dbReference>
<keyword evidence="19" id="KW-1185">Reference proteome</keyword>
<evidence type="ECO:0000313" key="18">
    <source>
        <dbReference type="EMBL" id="GAC04487.1"/>
    </source>
</evidence>
<comment type="similarity">
    <text evidence="12 14">Belongs to the TonB-dependent receptor family.</text>
</comment>
<feature type="signal peptide" evidence="15">
    <location>
        <begin position="1"/>
        <end position="32"/>
    </location>
</feature>
<sequence>MFTTDKRLKRSTISRAVAGAIAGVMAMSSASAQQTSALDSEEEVERIFVTASKRPLTLQDTPIAVSVTSAADIEQSKIVDVLDLQVLVPSLKVSQTTLTSATSFSIRGFGSPSGIGTEPSVGVFIDGVFRSRAGGAISDLPRVERVEVLSGPQSTLFGKNASAGVVSVITSAPSFVTEGRVEATLGNYNQRRVKGYVTGGVTDELALSFSAGINRRDGFVTSLQAGVPDQDDRDRWNVRGQALWEPTPDVSLRVIADYSEIDEICCSSPNVISGPVNGIVLALGGIVLDENNPFARESVLIKAPTNDLEDGGISAHLDVDFAGFSLTSITAYRFNSLAASNPVGNSSVDTSTSVRDIDIRAFSQELRLTSTSDGPFSWIAGGFFFDEEIESTDALEYGPQLRPFVNLLTGGGLVAVESALGFPEGTFYPEGISVSYAEGQDNKDYSFFASADYQLTDSLTLTGGLNYTNDRKQAYVRETSNDDVFSAINFNTLAGGAFAGLSAAQFRPPTVSFPNSLENGKSDDSDTTYLLRLAYKLNENYNFYISQATGFKSSSWDLTNFSRPSSSLASALDASGENSSNPMYGSRFSSPEYSTVTEVGMKVWYQNFQANLAIFDQSLDDFQVRSFDGIDFFQANAGKTSVDGFEFDVRYSLNKNWTFTLAGTYLDPIYDEFENAPPGPNAPLDEFGNRIPEDLSGTRPLNIPEKSMVAGIVYTTSFDTADMYVRADYTYESALVFAPSGSITANNPDFTRQVNNLGMSAGLHFDNNMSVQVWGRNLTDDENLLSVYGQAGQAGTVGAYINQPRTYGVTVGYTF</sequence>
<evidence type="ECO:0000256" key="3">
    <source>
        <dbReference type="ARBA" id="ARBA00022452"/>
    </source>
</evidence>